<keyword evidence="5 6" id="KW-0472">Membrane</keyword>
<dbReference type="Pfam" id="PF00528">
    <property type="entry name" value="BPD_transp_1"/>
    <property type="match status" value="1"/>
</dbReference>
<dbReference type="FunFam" id="1.10.3720.10:FF:000001">
    <property type="entry name" value="Glycine betaine ABC transporter, permease"/>
    <property type="match status" value="1"/>
</dbReference>
<comment type="subcellular location">
    <subcellularLocation>
        <location evidence="6">Cell membrane</location>
        <topology evidence="6">Multi-pass membrane protein</topology>
    </subcellularLocation>
    <subcellularLocation>
        <location evidence="1">Membrane</location>
        <topology evidence="1">Multi-pass membrane protein</topology>
    </subcellularLocation>
</comment>
<feature type="transmembrane region" description="Helical" evidence="6">
    <location>
        <begin position="27"/>
        <end position="49"/>
    </location>
</feature>
<dbReference type="HOGENOM" id="CLU_046113_7_2_2"/>
<comment type="similarity">
    <text evidence="6">Belongs to the binding-protein-dependent transport system permease family.</text>
</comment>
<gene>
    <name evidence="8" type="ORF">AFULGI_00010700</name>
</gene>
<accession>A0A075WJT8</accession>
<feature type="transmembrane region" description="Helical" evidence="6">
    <location>
        <begin position="70"/>
        <end position="98"/>
    </location>
</feature>
<dbReference type="InterPro" id="IPR035906">
    <property type="entry name" value="MetI-like_sf"/>
</dbReference>
<dbReference type="CDD" id="cd06261">
    <property type="entry name" value="TM_PBP2"/>
    <property type="match status" value="1"/>
</dbReference>
<dbReference type="InterPro" id="IPR051204">
    <property type="entry name" value="ABC_transp_perm/SBD"/>
</dbReference>
<dbReference type="EMBL" id="CP006577">
    <property type="protein sequence ID" value="AIG97853.1"/>
    <property type="molecule type" value="Genomic_DNA"/>
</dbReference>
<organism evidence="8 9">
    <name type="scientific">Archaeoglobus fulgidus DSM 8774</name>
    <dbReference type="NCBI Taxonomy" id="1344584"/>
    <lineage>
        <taxon>Archaea</taxon>
        <taxon>Methanobacteriati</taxon>
        <taxon>Methanobacteriota</taxon>
        <taxon>Archaeoglobi</taxon>
        <taxon>Archaeoglobales</taxon>
        <taxon>Archaeoglobaceae</taxon>
        <taxon>Archaeoglobus</taxon>
    </lineage>
</organism>
<dbReference type="PANTHER" id="PTHR30177">
    <property type="entry name" value="GLYCINE BETAINE/L-PROLINE TRANSPORT SYSTEM PERMEASE PROTEIN PROW"/>
    <property type="match status" value="1"/>
</dbReference>
<name>A0A075WJT8_ARCFL</name>
<evidence type="ECO:0000313" key="8">
    <source>
        <dbReference type="EMBL" id="AIG97853.1"/>
    </source>
</evidence>
<feature type="transmembrane region" description="Helical" evidence="6">
    <location>
        <begin position="146"/>
        <end position="170"/>
    </location>
</feature>
<dbReference type="SUPFAM" id="SSF161098">
    <property type="entry name" value="MetI-like"/>
    <property type="match status" value="1"/>
</dbReference>
<evidence type="ECO:0000256" key="5">
    <source>
        <dbReference type="ARBA" id="ARBA00023136"/>
    </source>
</evidence>
<sequence length="218" mass="23751">MTDGSFLTTLIEIWELHRLTERTLEHLYMFSVSLAVSIVVGVILGVLIYRHRKIESLTFNVLNVIETIPTLALLVLLLPILGLGMVPTIAACILYSILPIARNTYTGLVTVSEEYIEIARAIGMSEREILLKVRFPLALPLIMGGIRIAVVFTMGVVTLGGLIAAGGLGAPLQTGIHLYDKLLILVAGLWVGILAVLLDAFAGAVERVLSRKFRGEYD</sequence>
<evidence type="ECO:0000259" key="7">
    <source>
        <dbReference type="PROSITE" id="PS50928"/>
    </source>
</evidence>
<protein>
    <submittedName>
        <fullName evidence="8">ABC-type proline/glycine betaine transport system, permease component</fullName>
    </submittedName>
</protein>
<dbReference type="RefSeq" id="WP_048095453.1">
    <property type="nucleotide sequence ID" value="NZ_CP006577.1"/>
</dbReference>
<keyword evidence="4 6" id="KW-1133">Transmembrane helix</keyword>
<evidence type="ECO:0000256" key="1">
    <source>
        <dbReference type="ARBA" id="ARBA00004141"/>
    </source>
</evidence>
<evidence type="ECO:0000256" key="4">
    <source>
        <dbReference type="ARBA" id="ARBA00022989"/>
    </source>
</evidence>
<dbReference type="GO" id="GO:0031460">
    <property type="term" value="P:glycine betaine transport"/>
    <property type="evidence" value="ECO:0007669"/>
    <property type="project" value="TreeGrafter"/>
</dbReference>
<feature type="transmembrane region" description="Helical" evidence="6">
    <location>
        <begin position="182"/>
        <end position="205"/>
    </location>
</feature>
<dbReference type="PANTHER" id="PTHR30177:SF4">
    <property type="entry name" value="OSMOPROTECTANT IMPORT PERMEASE PROTEIN OSMW"/>
    <property type="match status" value="1"/>
</dbReference>
<reference evidence="8 9" key="1">
    <citation type="submission" date="2013-07" db="EMBL/GenBank/DDBJ databases">
        <title>Genome of Archaeoglobus fulgidus.</title>
        <authorList>
            <person name="Fiebig A."/>
            <person name="Birkeland N.-K."/>
        </authorList>
    </citation>
    <scope>NUCLEOTIDE SEQUENCE [LARGE SCALE GENOMIC DNA]</scope>
    <source>
        <strain evidence="8 9">DSM 8774</strain>
    </source>
</reference>
<dbReference type="Proteomes" id="UP000028501">
    <property type="component" value="Chromosome"/>
</dbReference>
<dbReference type="PROSITE" id="PS50928">
    <property type="entry name" value="ABC_TM1"/>
    <property type="match status" value="1"/>
</dbReference>
<dbReference type="GO" id="GO:0005886">
    <property type="term" value="C:plasma membrane"/>
    <property type="evidence" value="ECO:0007669"/>
    <property type="project" value="UniProtKB-SubCell"/>
</dbReference>
<dbReference type="GeneID" id="24794581"/>
<evidence type="ECO:0000256" key="6">
    <source>
        <dbReference type="RuleBase" id="RU363032"/>
    </source>
</evidence>
<feature type="domain" description="ABC transmembrane type-1" evidence="7">
    <location>
        <begin position="23"/>
        <end position="202"/>
    </location>
</feature>
<evidence type="ECO:0000256" key="2">
    <source>
        <dbReference type="ARBA" id="ARBA00022448"/>
    </source>
</evidence>
<keyword evidence="2 6" id="KW-0813">Transport</keyword>
<dbReference type="GO" id="GO:0055085">
    <property type="term" value="P:transmembrane transport"/>
    <property type="evidence" value="ECO:0007669"/>
    <property type="project" value="InterPro"/>
</dbReference>
<proteinExistence type="inferred from homology"/>
<keyword evidence="3 6" id="KW-0812">Transmembrane</keyword>
<dbReference type="KEGG" id="afg:AFULGI_00010700"/>
<evidence type="ECO:0000313" key="9">
    <source>
        <dbReference type="Proteomes" id="UP000028501"/>
    </source>
</evidence>
<evidence type="ECO:0000256" key="3">
    <source>
        <dbReference type="ARBA" id="ARBA00022692"/>
    </source>
</evidence>
<dbReference type="AlphaFoldDB" id="A0A075WJT8"/>
<dbReference type="Gene3D" id="1.10.3720.10">
    <property type="entry name" value="MetI-like"/>
    <property type="match status" value="1"/>
</dbReference>
<dbReference type="InterPro" id="IPR000515">
    <property type="entry name" value="MetI-like"/>
</dbReference>